<reference evidence="1" key="1">
    <citation type="submission" date="2020-12" db="EMBL/GenBank/DDBJ databases">
        <title>Genome sequencing of genetic groups of Flavobacterium columnare.</title>
        <authorList>
            <person name="Waldbieser G.C."/>
            <person name="Griffin M.J."/>
            <person name="LaFrentz B.R."/>
        </authorList>
    </citation>
    <scope>NUCLEOTIDE SEQUENCE</scope>
    <source>
        <strain evidence="1">90-106</strain>
    </source>
</reference>
<organism evidence="1">
    <name type="scientific">Flavobacterium columnare</name>
    <dbReference type="NCBI Taxonomy" id="996"/>
    <lineage>
        <taxon>Bacteria</taxon>
        <taxon>Pseudomonadati</taxon>
        <taxon>Bacteroidota</taxon>
        <taxon>Flavobacteriia</taxon>
        <taxon>Flavobacteriales</taxon>
        <taxon>Flavobacteriaceae</taxon>
        <taxon>Flavobacterium</taxon>
    </lineage>
</organism>
<protein>
    <submittedName>
        <fullName evidence="1">Uncharacterized protein</fullName>
    </submittedName>
</protein>
<proteinExistence type="predicted"/>
<sequence>MGYPGWIVTLPSTSIRIEPVVTGVTSVLAVVTATPFNVSNPLPLFAKTLPAAVVAVAEVAIVPKLSSLAIKSFLTSTVILAVLQFTGAAPVSQIV</sequence>
<name>A0A8G0P718_9FLAO</name>
<gene>
    <name evidence="1" type="ORF">JJC05_12365</name>
</gene>
<dbReference type="AlphaFoldDB" id="A0A8G0P718"/>
<dbReference type="EMBL" id="CP067378">
    <property type="protein sequence ID" value="QYS88454.1"/>
    <property type="molecule type" value="Genomic_DNA"/>
</dbReference>
<dbReference type="KEGG" id="fdv:JJC05_12365"/>
<dbReference type="Proteomes" id="UP000824721">
    <property type="component" value="Chromosome"/>
</dbReference>
<accession>A0A8G0P718</accession>
<evidence type="ECO:0000313" key="1">
    <source>
        <dbReference type="EMBL" id="QYS88454.1"/>
    </source>
</evidence>